<proteinExistence type="predicted"/>
<dbReference type="PROSITE" id="PS51201">
    <property type="entry name" value="RCK_N"/>
    <property type="match status" value="1"/>
</dbReference>
<evidence type="ECO:0000313" key="4">
    <source>
        <dbReference type="Proteomes" id="UP000000269"/>
    </source>
</evidence>
<dbReference type="PROSITE" id="PS51202">
    <property type="entry name" value="RCK_C"/>
    <property type="match status" value="1"/>
</dbReference>
<name>A8MI80_ALKOO</name>
<dbReference type="InterPro" id="IPR036721">
    <property type="entry name" value="RCK_C_sf"/>
</dbReference>
<dbReference type="AlphaFoldDB" id="A8MI80"/>
<dbReference type="InterPro" id="IPR003148">
    <property type="entry name" value="RCK_N"/>
</dbReference>
<dbReference type="Pfam" id="PF02254">
    <property type="entry name" value="TrkA_N"/>
    <property type="match status" value="1"/>
</dbReference>
<feature type="domain" description="RCK C-terminal" evidence="2">
    <location>
        <begin position="134"/>
        <end position="214"/>
    </location>
</feature>
<evidence type="ECO:0000313" key="3">
    <source>
        <dbReference type="EMBL" id="ABW19512.1"/>
    </source>
</evidence>
<accession>A8MI80</accession>
<dbReference type="InterPro" id="IPR006037">
    <property type="entry name" value="RCK_C"/>
</dbReference>
<dbReference type="Gene3D" id="3.30.70.1450">
    <property type="entry name" value="Regulator of K+ conductance, C-terminal domain"/>
    <property type="match status" value="1"/>
</dbReference>
<dbReference type="STRING" id="350688.Clos_1974"/>
<dbReference type="SUPFAM" id="SSF51735">
    <property type="entry name" value="NAD(P)-binding Rossmann-fold domains"/>
    <property type="match status" value="1"/>
</dbReference>
<dbReference type="SUPFAM" id="SSF116726">
    <property type="entry name" value="TrkA C-terminal domain-like"/>
    <property type="match status" value="1"/>
</dbReference>
<dbReference type="KEGG" id="aoe:Clos_1974"/>
<dbReference type="PANTHER" id="PTHR43833">
    <property type="entry name" value="POTASSIUM CHANNEL PROTEIN 2-RELATED-RELATED"/>
    <property type="match status" value="1"/>
</dbReference>
<dbReference type="GO" id="GO:0008324">
    <property type="term" value="F:monoatomic cation transmembrane transporter activity"/>
    <property type="evidence" value="ECO:0007669"/>
    <property type="project" value="InterPro"/>
</dbReference>
<organism evidence="3 4">
    <name type="scientific">Alkaliphilus oremlandii (strain OhILAs)</name>
    <name type="common">Clostridium oremlandii (strain OhILAs)</name>
    <dbReference type="NCBI Taxonomy" id="350688"/>
    <lineage>
        <taxon>Bacteria</taxon>
        <taxon>Bacillati</taxon>
        <taxon>Bacillota</taxon>
        <taxon>Clostridia</taxon>
        <taxon>Peptostreptococcales</taxon>
        <taxon>Natronincolaceae</taxon>
        <taxon>Alkaliphilus</taxon>
    </lineage>
</organism>
<dbReference type="eggNOG" id="COG0569">
    <property type="taxonomic scope" value="Bacteria"/>
</dbReference>
<dbReference type="GO" id="GO:0006813">
    <property type="term" value="P:potassium ion transport"/>
    <property type="evidence" value="ECO:0007669"/>
    <property type="project" value="InterPro"/>
</dbReference>
<dbReference type="OrthoDB" id="9776294at2"/>
<reference evidence="4" key="1">
    <citation type="submission" date="2007-10" db="EMBL/GenBank/DDBJ databases">
        <title>Complete genome of Alkaliphilus oremlandii OhILAs.</title>
        <authorList>
            <person name="Copeland A."/>
            <person name="Lucas S."/>
            <person name="Lapidus A."/>
            <person name="Barry K."/>
            <person name="Detter J.C."/>
            <person name="Glavina del Rio T."/>
            <person name="Hammon N."/>
            <person name="Israni S."/>
            <person name="Dalin E."/>
            <person name="Tice H."/>
            <person name="Pitluck S."/>
            <person name="Chain P."/>
            <person name="Malfatti S."/>
            <person name="Shin M."/>
            <person name="Vergez L."/>
            <person name="Schmutz J."/>
            <person name="Larimer F."/>
            <person name="Land M."/>
            <person name="Hauser L."/>
            <person name="Kyrpides N."/>
            <person name="Mikhailova N."/>
            <person name="Stolz J.F."/>
            <person name="Dawson A."/>
            <person name="Fisher E."/>
            <person name="Crable B."/>
            <person name="Perera E."/>
            <person name="Lisak J."/>
            <person name="Ranganathan M."/>
            <person name="Basu P."/>
            <person name="Richardson P."/>
        </authorList>
    </citation>
    <scope>NUCLEOTIDE SEQUENCE [LARGE SCALE GENOMIC DNA]</scope>
    <source>
        <strain evidence="4">OhILAs</strain>
    </source>
</reference>
<dbReference type="Gene3D" id="3.40.50.720">
    <property type="entry name" value="NAD(P)-binding Rossmann-like Domain"/>
    <property type="match status" value="1"/>
</dbReference>
<evidence type="ECO:0000259" key="2">
    <source>
        <dbReference type="PROSITE" id="PS51202"/>
    </source>
</evidence>
<sequence length="214" mass="23748">MKQYVVIGCGRFGSSVAETLYKMGHDVLAVDGNEEIIQHISDKVTHAVQADATDEEILKTLGIRNFDVAIVTIGSNLQSSILTTSIVKELGVRYVVAKANTEIHAKLLYKVGADRVVFPERDMGMRVAHNLVSTNVLDYIELAPDYSVMEIAVVDEWIGKTLLDLNIRSKYGINVMAIKRKHEINVSPIAMDRLEKDDVLVVIGNNKALKKLEK</sequence>
<dbReference type="InterPro" id="IPR036291">
    <property type="entry name" value="NAD(P)-bd_dom_sf"/>
</dbReference>
<evidence type="ECO:0000259" key="1">
    <source>
        <dbReference type="PROSITE" id="PS51201"/>
    </source>
</evidence>
<keyword evidence="4" id="KW-1185">Reference proteome</keyword>
<dbReference type="Pfam" id="PF02080">
    <property type="entry name" value="TrkA_C"/>
    <property type="match status" value="1"/>
</dbReference>
<gene>
    <name evidence="3" type="ordered locus">Clos_1974</name>
</gene>
<dbReference type="EMBL" id="CP000853">
    <property type="protein sequence ID" value="ABW19512.1"/>
    <property type="molecule type" value="Genomic_DNA"/>
</dbReference>
<dbReference type="HOGENOM" id="CLU_046525_3_2_9"/>
<dbReference type="RefSeq" id="WP_012159824.1">
    <property type="nucleotide sequence ID" value="NC_009922.1"/>
</dbReference>
<protein>
    <submittedName>
        <fullName evidence="3">TrkA-N domain protein</fullName>
    </submittedName>
</protein>
<dbReference type="Proteomes" id="UP000000269">
    <property type="component" value="Chromosome"/>
</dbReference>
<dbReference type="InterPro" id="IPR050721">
    <property type="entry name" value="Trk_Ktr_HKT_K-transport"/>
</dbReference>
<dbReference type="PANTHER" id="PTHR43833:SF7">
    <property type="entry name" value="KTR SYSTEM POTASSIUM UPTAKE PROTEIN C"/>
    <property type="match status" value="1"/>
</dbReference>
<feature type="domain" description="RCK N-terminal" evidence="1">
    <location>
        <begin position="1"/>
        <end position="117"/>
    </location>
</feature>